<gene>
    <name evidence="2" type="ORF">EV386_3118</name>
</gene>
<dbReference type="AlphaFoldDB" id="A0A4V2EYF1"/>
<dbReference type="RefSeq" id="WP_278025451.1">
    <property type="nucleotide sequence ID" value="NZ_SGWX01000001.1"/>
</dbReference>
<evidence type="ECO:0000313" key="3">
    <source>
        <dbReference type="Proteomes" id="UP000293852"/>
    </source>
</evidence>
<dbReference type="EMBL" id="SGWX01000001">
    <property type="protein sequence ID" value="RZS62770.1"/>
    <property type="molecule type" value="Genomic_DNA"/>
</dbReference>
<keyword evidence="3" id="KW-1185">Reference proteome</keyword>
<accession>A0A4V2EYF1</accession>
<feature type="region of interest" description="Disordered" evidence="1">
    <location>
        <begin position="1"/>
        <end position="42"/>
    </location>
</feature>
<proteinExistence type="predicted"/>
<name>A0A4V2EYF1_9MICO</name>
<organism evidence="2 3">
    <name type="scientific">Xylanimonas ulmi</name>
    <dbReference type="NCBI Taxonomy" id="228973"/>
    <lineage>
        <taxon>Bacteria</taxon>
        <taxon>Bacillati</taxon>
        <taxon>Actinomycetota</taxon>
        <taxon>Actinomycetes</taxon>
        <taxon>Micrococcales</taxon>
        <taxon>Promicromonosporaceae</taxon>
        <taxon>Xylanimonas</taxon>
    </lineage>
</organism>
<evidence type="ECO:0000256" key="1">
    <source>
        <dbReference type="SAM" id="MobiDB-lite"/>
    </source>
</evidence>
<comment type="caution">
    <text evidence="2">The sequence shown here is derived from an EMBL/GenBank/DDBJ whole genome shotgun (WGS) entry which is preliminary data.</text>
</comment>
<dbReference type="Proteomes" id="UP000293852">
    <property type="component" value="Unassembled WGS sequence"/>
</dbReference>
<sequence length="42" mass="4565">MSETATLNRSIANPRRTTLAGRTHAEVTAAQQPARGEEDAER</sequence>
<reference evidence="2 3" key="1">
    <citation type="submission" date="2019-02" db="EMBL/GenBank/DDBJ databases">
        <title>Sequencing the genomes of 1000 actinobacteria strains.</title>
        <authorList>
            <person name="Klenk H.-P."/>
        </authorList>
    </citation>
    <scope>NUCLEOTIDE SEQUENCE [LARGE SCALE GENOMIC DNA]</scope>
    <source>
        <strain evidence="2 3">DSM 16932</strain>
    </source>
</reference>
<protein>
    <submittedName>
        <fullName evidence="2">Uncharacterized protein</fullName>
    </submittedName>
</protein>
<feature type="compositionally biased region" description="Polar residues" evidence="1">
    <location>
        <begin position="1"/>
        <end position="11"/>
    </location>
</feature>
<evidence type="ECO:0000313" key="2">
    <source>
        <dbReference type="EMBL" id="RZS62770.1"/>
    </source>
</evidence>